<sequence length="93" mass="9497">MFGALARLLQGLFTGFGATVLTSLGIGFMSGAIALIVLNYYIGKIVSQAGFLGDMAAILQLGGFDTAISIVIGATVVRASLAASKLSLGRMKK</sequence>
<dbReference type="EMBL" id="LZDN01000004">
    <property type="protein sequence ID" value="OBX51696.1"/>
    <property type="molecule type" value="Genomic_DNA"/>
</dbReference>
<feature type="transmembrane region" description="Helical" evidence="1">
    <location>
        <begin position="62"/>
        <end position="83"/>
    </location>
</feature>
<dbReference type="AlphaFoldDB" id="A0A1B8PL65"/>
<name>A0A1B8PL65_MORNO</name>
<evidence type="ECO:0000313" key="2">
    <source>
        <dbReference type="EMBL" id="OBX51696.1"/>
    </source>
</evidence>
<organism evidence="2 3">
    <name type="scientific">Moraxella nonliquefaciens</name>
    <dbReference type="NCBI Taxonomy" id="478"/>
    <lineage>
        <taxon>Bacteria</taxon>
        <taxon>Pseudomonadati</taxon>
        <taxon>Pseudomonadota</taxon>
        <taxon>Gammaproteobacteria</taxon>
        <taxon>Moraxellales</taxon>
        <taxon>Moraxellaceae</taxon>
        <taxon>Moraxella</taxon>
    </lineage>
</organism>
<dbReference type="InterPro" id="IPR019670">
    <property type="entry name" value="DUF2523"/>
</dbReference>
<evidence type="ECO:0008006" key="4">
    <source>
        <dbReference type="Google" id="ProtNLM"/>
    </source>
</evidence>
<reference evidence="2 3" key="1">
    <citation type="submission" date="2016-06" db="EMBL/GenBank/DDBJ databases">
        <title>Draft genome of Moraxella nonliquefaciens CCUG 60284.</title>
        <authorList>
            <person name="Salva-Serra F."/>
            <person name="Engstrom-Jakobsson H."/>
            <person name="Thorell K."/>
            <person name="Gonzales-Siles L."/>
            <person name="Karlsson R."/>
            <person name="Boulund F."/>
            <person name="Engstrand L."/>
            <person name="Kristiansson E."/>
            <person name="Moore E."/>
        </authorList>
    </citation>
    <scope>NUCLEOTIDE SEQUENCE [LARGE SCALE GENOMIC DNA]</scope>
    <source>
        <strain evidence="2 3">CCUG 60284</strain>
    </source>
</reference>
<accession>A0A1B8PL65</accession>
<comment type="caution">
    <text evidence="2">The sequence shown here is derived from an EMBL/GenBank/DDBJ whole genome shotgun (WGS) entry which is preliminary data.</text>
</comment>
<keyword evidence="1" id="KW-1133">Transmembrane helix</keyword>
<keyword evidence="1" id="KW-0812">Transmembrane</keyword>
<proteinExistence type="predicted"/>
<dbReference type="Proteomes" id="UP000092671">
    <property type="component" value="Unassembled WGS sequence"/>
</dbReference>
<dbReference type="RefSeq" id="WP_066892299.1">
    <property type="nucleotide sequence ID" value="NZ_LZDN01000004.1"/>
</dbReference>
<gene>
    <name evidence="2" type="ORF">A9Z60_06760</name>
</gene>
<evidence type="ECO:0000313" key="3">
    <source>
        <dbReference type="Proteomes" id="UP000092671"/>
    </source>
</evidence>
<protein>
    <recommendedName>
        <fullName evidence="4">DUF2523 domain-containing protein</fullName>
    </recommendedName>
</protein>
<dbReference type="Pfam" id="PF10734">
    <property type="entry name" value="DUF2523"/>
    <property type="match status" value="1"/>
</dbReference>
<keyword evidence="1" id="KW-0472">Membrane</keyword>
<feature type="transmembrane region" description="Helical" evidence="1">
    <location>
        <begin position="12"/>
        <end position="42"/>
    </location>
</feature>
<evidence type="ECO:0000256" key="1">
    <source>
        <dbReference type="SAM" id="Phobius"/>
    </source>
</evidence>